<dbReference type="AlphaFoldDB" id="A0A0B7MMI1"/>
<feature type="region of interest" description="Disordered" evidence="1">
    <location>
        <begin position="75"/>
        <end position="97"/>
    </location>
</feature>
<organism evidence="2 3">
    <name type="scientific">Syntrophaceticus schinkii</name>
    <dbReference type="NCBI Taxonomy" id="499207"/>
    <lineage>
        <taxon>Bacteria</taxon>
        <taxon>Bacillati</taxon>
        <taxon>Bacillota</taxon>
        <taxon>Clostridia</taxon>
        <taxon>Thermoanaerobacterales</taxon>
        <taxon>Thermoanaerobacterales Family III. Incertae Sedis</taxon>
        <taxon>Syntrophaceticus</taxon>
    </lineage>
</organism>
<protein>
    <submittedName>
        <fullName evidence="2">Uncharacterized protein</fullName>
    </submittedName>
</protein>
<keyword evidence="3" id="KW-1185">Reference proteome</keyword>
<evidence type="ECO:0000313" key="3">
    <source>
        <dbReference type="Proteomes" id="UP000046155"/>
    </source>
</evidence>
<dbReference type="Proteomes" id="UP000046155">
    <property type="component" value="Unassembled WGS sequence"/>
</dbReference>
<accession>A0A0B7MMI1</accession>
<proteinExistence type="predicted"/>
<evidence type="ECO:0000256" key="1">
    <source>
        <dbReference type="SAM" id="MobiDB-lite"/>
    </source>
</evidence>
<reference evidence="3" key="1">
    <citation type="submission" date="2015-01" db="EMBL/GenBank/DDBJ databases">
        <authorList>
            <person name="Manzoor Shahid"/>
            <person name="Zubair Saima"/>
        </authorList>
    </citation>
    <scope>NUCLEOTIDE SEQUENCE [LARGE SCALE GENOMIC DNA]</scope>
    <source>
        <strain evidence="3">Sp3</strain>
    </source>
</reference>
<name>A0A0B7MMI1_9FIRM</name>
<sequence>MNGGGGNMALQKDEVSINIAGLTMKVSRFSTLPVPHEVTAVIPRVELRTWRYRNGELIEIEEKIFNSVTIVHAPRHPPGGAKVPPEKPSHTTWKFSP</sequence>
<evidence type="ECO:0000313" key="2">
    <source>
        <dbReference type="EMBL" id="CEO88912.1"/>
    </source>
</evidence>
<dbReference type="EMBL" id="CDRZ01000223">
    <property type="protein sequence ID" value="CEO88912.1"/>
    <property type="molecule type" value="Genomic_DNA"/>
</dbReference>
<gene>
    <name evidence="2" type="ORF">SSCH_30016</name>
</gene>